<sequence>MTDFKTLLISRDAENASVAVLTLNRPEAMNSFNYTMHRELQRACAELDADSSVRVIVVTGAGRAFCAGADISSGFGGAGLSSQNTMHGDVARDAGGELVLDMFKLDTPLIGAINGHAVGIGATMTMPMDLRVCSEKTKWAFPFARRGIVFDGAASWFLPRLVGWAKANEWILKADVIKSEEMYRAGYVSEVHPPEAVLPRALEIARDIAANCSPTSTASNKRLLRNSMMGYGLLEEAAFTAHIEESKLLNAAFVSEDCHEGVKAFLEKRPPNFSDRK</sequence>
<dbReference type="InterPro" id="IPR014748">
    <property type="entry name" value="Enoyl-CoA_hydra_C"/>
</dbReference>
<dbReference type="InterPro" id="IPR051053">
    <property type="entry name" value="ECH/Chromodomain_protein"/>
</dbReference>
<evidence type="ECO:0000256" key="1">
    <source>
        <dbReference type="ARBA" id="ARBA00005254"/>
    </source>
</evidence>
<dbReference type="PANTHER" id="PTHR43684:SF4">
    <property type="entry name" value="ENOYL-COA HYDRATASE_ISOMERASE FAMILY PROTEIN (AFU_ORTHOLOGUE AFUA_1G01890)"/>
    <property type="match status" value="1"/>
</dbReference>
<dbReference type="PANTHER" id="PTHR43684">
    <property type="match status" value="1"/>
</dbReference>
<accession>A0A918KI85</accession>
<dbReference type="RefSeq" id="WP_189582871.1">
    <property type="nucleotide sequence ID" value="NZ_BMYV01000001.1"/>
</dbReference>
<dbReference type="AlphaFoldDB" id="A0A918KI85"/>
<dbReference type="InterPro" id="IPR029045">
    <property type="entry name" value="ClpP/crotonase-like_dom_sf"/>
</dbReference>
<protein>
    <submittedName>
        <fullName evidence="2">Enoyl-CoA hydratase</fullName>
    </submittedName>
</protein>
<organism evidence="2 3">
    <name type="scientific">Litorimonas cladophorae</name>
    <dbReference type="NCBI Taxonomy" id="1220491"/>
    <lineage>
        <taxon>Bacteria</taxon>
        <taxon>Pseudomonadati</taxon>
        <taxon>Pseudomonadota</taxon>
        <taxon>Alphaproteobacteria</taxon>
        <taxon>Maricaulales</taxon>
        <taxon>Robiginitomaculaceae</taxon>
    </lineage>
</organism>
<dbReference type="EMBL" id="BMYV01000001">
    <property type="protein sequence ID" value="GGX64029.1"/>
    <property type="molecule type" value="Genomic_DNA"/>
</dbReference>
<dbReference type="GO" id="GO:0003824">
    <property type="term" value="F:catalytic activity"/>
    <property type="evidence" value="ECO:0007669"/>
    <property type="project" value="UniProtKB-ARBA"/>
</dbReference>
<dbReference type="Gene3D" id="1.10.12.10">
    <property type="entry name" value="Lyase 2-enoyl-coa Hydratase, Chain A, domain 2"/>
    <property type="match status" value="1"/>
</dbReference>
<keyword evidence="3" id="KW-1185">Reference proteome</keyword>
<proteinExistence type="inferred from homology"/>
<dbReference type="Proteomes" id="UP000600865">
    <property type="component" value="Unassembled WGS sequence"/>
</dbReference>
<evidence type="ECO:0000313" key="2">
    <source>
        <dbReference type="EMBL" id="GGX64029.1"/>
    </source>
</evidence>
<name>A0A918KI85_9PROT</name>
<dbReference type="Gene3D" id="3.90.226.10">
    <property type="entry name" value="2-enoyl-CoA Hydratase, Chain A, domain 1"/>
    <property type="match status" value="1"/>
</dbReference>
<dbReference type="SUPFAM" id="SSF52096">
    <property type="entry name" value="ClpP/crotonase"/>
    <property type="match status" value="1"/>
</dbReference>
<dbReference type="InterPro" id="IPR001753">
    <property type="entry name" value="Enoyl-CoA_hydra/iso"/>
</dbReference>
<reference evidence="2 3" key="1">
    <citation type="journal article" date="2014" name="Int. J. Syst. Evol. Microbiol.">
        <title>Complete genome sequence of Corynebacterium casei LMG S-19264T (=DSM 44701T), isolated from a smear-ripened cheese.</title>
        <authorList>
            <consortium name="US DOE Joint Genome Institute (JGI-PGF)"/>
            <person name="Walter F."/>
            <person name="Albersmeier A."/>
            <person name="Kalinowski J."/>
            <person name="Ruckert C."/>
        </authorList>
    </citation>
    <scope>NUCLEOTIDE SEQUENCE [LARGE SCALE GENOMIC DNA]</scope>
    <source>
        <strain evidence="2 3">KCTC 23968</strain>
    </source>
</reference>
<dbReference type="Pfam" id="PF00378">
    <property type="entry name" value="ECH_1"/>
    <property type="match status" value="1"/>
</dbReference>
<dbReference type="CDD" id="cd06558">
    <property type="entry name" value="crotonase-like"/>
    <property type="match status" value="1"/>
</dbReference>
<comment type="similarity">
    <text evidence="1">Belongs to the enoyl-CoA hydratase/isomerase family.</text>
</comment>
<evidence type="ECO:0000313" key="3">
    <source>
        <dbReference type="Proteomes" id="UP000600865"/>
    </source>
</evidence>
<gene>
    <name evidence="2" type="primary">paaG</name>
    <name evidence="2" type="ORF">GCM10011309_12600</name>
</gene>
<comment type="caution">
    <text evidence="2">The sequence shown here is derived from an EMBL/GenBank/DDBJ whole genome shotgun (WGS) entry which is preliminary data.</text>
</comment>